<sequence>MNDESPEFVEPTAENRRNFAIRWLTAGLVLALACVLGKIGFASLGSLPDCDRLPYIRMMMVAFVGLPFILGVYVFRLGRKTLSTQRWVPPTPPMFFRQRIGKGRKARWIAYYLLAAGVVNMTAPIWGGYLLYRSGLFS</sequence>
<keyword evidence="1" id="KW-0812">Transmembrane</keyword>
<keyword evidence="1" id="KW-0472">Membrane</keyword>
<protein>
    <submittedName>
        <fullName evidence="2">Uncharacterized protein</fullName>
    </submittedName>
</protein>
<name>X0TLG6_9ZZZZ</name>
<gene>
    <name evidence="2" type="ORF">S01H1_20560</name>
</gene>
<dbReference type="AlphaFoldDB" id="X0TLG6"/>
<evidence type="ECO:0000313" key="2">
    <source>
        <dbReference type="EMBL" id="GAF88111.1"/>
    </source>
</evidence>
<proteinExistence type="predicted"/>
<feature type="non-terminal residue" evidence="2">
    <location>
        <position position="138"/>
    </location>
</feature>
<keyword evidence="1" id="KW-1133">Transmembrane helix</keyword>
<organism evidence="2">
    <name type="scientific">marine sediment metagenome</name>
    <dbReference type="NCBI Taxonomy" id="412755"/>
    <lineage>
        <taxon>unclassified sequences</taxon>
        <taxon>metagenomes</taxon>
        <taxon>ecological metagenomes</taxon>
    </lineage>
</organism>
<accession>X0TLG6</accession>
<reference evidence="2" key="1">
    <citation type="journal article" date="2014" name="Front. Microbiol.">
        <title>High frequency of phylogenetically diverse reductive dehalogenase-homologous genes in deep subseafloor sedimentary metagenomes.</title>
        <authorList>
            <person name="Kawai M."/>
            <person name="Futagami T."/>
            <person name="Toyoda A."/>
            <person name="Takaki Y."/>
            <person name="Nishi S."/>
            <person name="Hori S."/>
            <person name="Arai W."/>
            <person name="Tsubouchi T."/>
            <person name="Morono Y."/>
            <person name="Uchiyama I."/>
            <person name="Ito T."/>
            <person name="Fujiyama A."/>
            <person name="Inagaki F."/>
            <person name="Takami H."/>
        </authorList>
    </citation>
    <scope>NUCLEOTIDE SEQUENCE</scope>
    <source>
        <strain evidence="2">Expedition CK06-06</strain>
    </source>
</reference>
<dbReference type="EMBL" id="BARS01011269">
    <property type="protein sequence ID" value="GAF88111.1"/>
    <property type="molecule type" value="Genomic_DNA"/>
</dbReference>
<evidence type="ECO:0000256" key="1">
    <source>
        <dbReference type="SAM" id="Phobius"/>
    </source>
</evidence>
<comment type="caution">
    <text evidence="2">The sequence shown here is derived from an EMBL/GenBank/DDBJ whole genome shotgun (WGS) entry which is preliminary data.</text>
</comment>
<feature type="transmembrane region" description="Helical" evidence="1">
    <location>
        <begin position="109"/>
        <end position="132"/>
    </location>
</feature>
<feature type="transmembrane region" description="Helical" evidence="1">
    <location>
        <begin position="55"/>
        <end position="75"/>
    </location>
</feature>
<feature type="transmembrane region" description="Helical" evidence="1">
    <location>
        <begin position="21"/>
        <end position="43"/>
    </location>
</feature>